<dbReference type="InterPro" id="IPR004995">
    <property type="entry name" value="Spore_Ger"/>
</dbReference>
<comment type="caution">
    <text evidence="4">The sequence shown here is derived from an EMBL/GenBank/DDBJ whole genome shotgun (WGS) entry which is preliminary data.</text>
</comment>
<sequence>MDKQSVSQTLSIELNKNLAFLKSMFTQCEDVLFESYQFGQDYDQEAVVIYCSSVVQDEKQNLLKLALQDLVSERVSPGLPLTSHDVQHFFNQRGVTDRAVKTPHTLKDICDQIMNGHVIILFENWNHALSYNSFSVEKRAVAEPQNEMVVTGPREGTIENLTKNIGLIRARLKSPDLKFIFKNAGKRTRTRWTYAYLAGTVDHDMLKEFERRIEKIAAEEILETSYIAELIEDSTLTPFPQFRITERPDVAAAALLQGKIIVMVEGTGTIVICPGMFHEFFQSASDYYQRSIFSSLIRQLRIAGFILSITLPSIYIALTTFHAELIPTVLLIAILDTREGIPFPAFIEALIMIFFFELLQEAGIRLPKPIGSTVSIVGALIIGEASINAGIASPIMVVVIGLTGIASFSIPQYDFGFAARLIRLPFMLLAATLGGFGLFIGFILLFLHLSKLKVLNQSYLGALSLNNTVILRDGILRLTLKKLLKGPSKKNMFKTRS</sequence>
<feature type="transmembrane region" description="Helical" evidence="3">
    <location>
        <begin position="389"/>
        <end position="410"/>
    </location>
</feature>
<dbReference type="RefSeq" id="WP_379750476.1">
    <property type="nucleotide sequence ID" value="NZ_JBHTCP010000048.1"/>
</dbReference>
<feature type="transmembrane region" description="Helical" evidence="3">
    <location>
        <begin position="300"/>
        <end position="321"/>
    </location>
</feature>
<evidence type="ECO:0000313" key="5">
    <source>
        <dbReference type="Proteomes" id="UP001596549"/>
    </source>
</evidence>
<protein>
    <submittedName>
        <fullName evidence="4">Spore germination protein</fullName>
    </submittedName>
</protein>
<evidence type="ECO:0000313" key="4">
    <source>
        <dbReference type="EMBL" id="MFC7372912.1"/>
    </source>
</evidence>
<keyword evidence="3" id="KW-1133">Transmembrane helix</keyword>
<feature type="transmembrane region" description="Helical" evidence="3">
    <location>
        <begin position="341"/>
        <end position="359"/>
    </location>
</feature>
<proteinExistence type="inferred from homology"/>
<accession>A0ABW2NSS4</accession>
<dbReference type="EMBL" id="JBHTCP010000048">
    <property type="protein sequence ID" value="MFC7372912.1"/>
    <property type="molecule type" value="Genomic_DNA"/>
</dbReference>
<keyword evidence="3" id="KW-0812">Transmembrane</keyword>
<reference evidence="5" key="1">
    <citation type="journal article" date="2019" name="Int. J. Syst. Evol. Microbiol.">
        <title>The Global Catalogue of Microorganisms (GCM) 10K type strain sequencing project: providing services to taxonomists for standard genome sequencing and annotation.</title>
        <authorList>
            <consortium name="The Broad Institute Genomics Platform"/>
            <consortium name="The Broad Institute Genome Sequencing Center for Infectious Disease"/>
            <person name="Wu L."/>
            <person name="Ma J."/>
        </authorList>
    </citation>
    <scope>NUCLEOTIDE SEQUENCE [LARGE SCALE GENOMIC DNA]</scope>
    <source>
        <strain evidence="5">NBRC 106396</strain>
    </source>
</reference>
<dbReference type="InterPro" id="IPR050768">
    <property type="entry name" value="UPF0353/GerABKA_families"/>
</dbReference>
<dbReference type="PANTHER" id="PTHR22550">
    <property type="entry name" value="SPORE GERMINATION PROTEIN"/>
    <property type="match status" value="1"/>
</dbReference>
<dbReference type="Pfam" id="PF03323">
    <property type="entry name" value="GerA"/>
    <property type="match status" value="1"/>
</dbReference>
<evidence type="ECO:0000256" key="1">
    <source>
        <dbReference type="ARBA" id="ARBA00005278"/>
    </source>
</evidence>
<gene>
    <name evidence="4" type="ORF">ACFQPF_14745</name>
</gene>
<feature type="transmembrane region" description="Helical" evidence="3">
    <location>
        <begin position="422"/>
        <end position="447"/>
    </location>
</feature>
<dbReference type="PANTHER" id="PTHR22550:SF5">
    <property type="entry name" value="LEUCINE ZIPPER PROTEIN 4"/>
    <property type="match status" value="1"/>
</dbReference>
<name>A0ABW2NSS4_9BACL</name>
<evidence type="ECO:0000256" key="2">
    <source>
        <dbReference type="ARBA" id="ARBA00023136"/>
    </source>
</evidence>
<dbReference type="Proteomes" id="UP001596549">
    <property type="component" value="Unassembled WGS sequence"/>
</dbReference>
<organism evidence="4 5">
    <name type="scientific">Fictibacillus iocasae</name>
    <dbReference type="NCBI Taxonomy" id="2715437"/>
    <lineage>
        <taxon>Bacteria</taxon>
        <taxon>Bacillati</taxon>
        <taxon>Bacillota</taxon>
        <taxon>Bacilli</taxon>
        <taxon>Bacillales</taxon>
        <taxon>Fictibacillaceae</taxon>
        <taxon>Fictibacillus</taxon>
    </lineage>
</organism>
<evidence type="ECO:0000256" key="3">
    <source>
        <dbReference type="SAM" id="Phobius"/>
    </source>
</evidence>
<keyword evidence="2 3" id="KW-0472">Membrane</keyword>
<keyword evidence="5" id="KW-1185">Reference proteome</keyword>
<comment type="similarity">
    <text evidence="1">Belongs to the GerABKA family.</text>
</comment>
<dbReference type="PIRSF" id="PIRSF005690">
    <property type="entry name" value="GerBA"/>
    <property type="match status" value="1"/>
</dbReference>